<evidence type="ECO:0000313" key="7">
    <source>
        <dbReference type="EMBL" id="KAK7473866.1"/>
    </source>
</evidence>
<proteinExistence type="predicted"/>
<feature type="domain" description="ADAMTS cysteine-rich" evidence="6">
    <location>
        <begin position="41"/>
        <end position="90"/>
    </location>
</feature>
<gene>
    <name evidence="7" type="ORF">BaRGS_00034855</name>
</gene>
<evidence type="ECO:0000256" key="2">
    <source>
        <dbReference type="ARBA" id="ARBA00022801"/>
    </source>
</evidence>
<evidence type="ECO:0000259" key="6">
    <source>
        <dbReference type="Pfam" id="PF17771"/>
    </source>
</evidence>
<protein>
    <recommendedName>
        <fullName evidence="6">ADAMTS cysteine-rich domain-containing protein</fullName>
    </recommendedName>
</protein>
<keyword evidence="8" id="KW-1185">Reference proteome</keyword>
<evidence type="ECO:0000256" key="4">
    <source>
        <dbReference type="ARBA" id="ARBA00023157"/>
    </source>
</evidence>
<dbReference type="Pfam" id="PF17771">
    <property type="entry name" value="ADAMTS_CR_2"/>
    <property type="match status" value="1"/>
</dbReference>
<keyword evidence="1" id="KW-0479">Metal-binding</keyword>
<keyword evidence="4" id="KW-1015">Disulfide bond</keyword>
<evidence type="ECO:0000256" key="5">
    <source>
        <dbReference type="ARBA" id="ARBA00023180"/>
    </source>
</evidence>
<reference evidence="7 8" key="1">
    <citation type="journal article" date="2023" name="Sci. Data">
        <title>Genome assembly of the Korean intertidal mud-creeper Batillaria attramentaria.</title>
        <authorList>
            <person name="Patra A.K."/>
            <person name="Ho P.T."/>
            <person name="Jun S."/>
            <person name="Lee S.J."/>
            <person name="Kim Y."/>
            <person name="Won Y.J."/>
        </authorList>
    </citation>
    <scope>NUCLEOTIDE SEQUENCE [LARGE SCALE GENOMIC DNA]</scope>
    <source>
        <strain evidence="7">Wonlab-2016</strain>
    </source>
</reference>
<evidence type="ECO:0000256" key="3">
    <source>
        <dbReference type="ARBA" id="ARBA00022833"/>
    </source>
</evidence>
<dbReference type="GO" id="GO:0046872">
    <property type="term" value="F:metal ion binding"/>
    <property type="evidence" value="ECO:0007669"/>
    <property type="project" value="UniProtKB-KW"/>
</dbReference>
<dbReference type="Gene3D" id="3.40.1620.60">
    <property type="match status" value="1"/>
</dbReference>
<dbReference type="EMBL" id="JACVVK020000454">
    <property type="protein sequence ID" value="KAK7473866.1"/>
    <property type="molecule type" value="Genomic_DNA"/>
</dbReference>
<accession>A0ABD0JGW2</accession>
<name>A0ABD0JGW2_9CAEN</name>
<comment type="caution">
    <text evidence="7">The sequence shown here is derived from an EMBL/GenBank/DDBJ whole genome shotgun (WGS) entry which is preliminary data.</text>
</comment>
<keyword evidence="3" id="KW-0862">Zinc</keyword>
<keyword evidence="2" id="KW-0378">Hydrolase</keyword>
<dbReference type="GO" id="GO:0016787">
    <property type="term" value="F:hydrolase activity"/>
    <property type="evidence" value="ECO:0007669"/>
    <property type="project" value="UniProtKB-KW"/>
</dbReference>
<dbReference type="Proteomes" id="UP001519460">
    <property type="component" value="Unassembled WGS sequence"/>
</dbReference>
<keyword evidence="5" id="KW-0325">Glycoprotein</keyword>
<evidence type="ECO:0000313" key="8">
    <source>
        <dbReference type="Proteomes" id="UP001519460"/>
    </source>
</evidence>
<dbReference type="AlphaFoldDB" id="A0ABD0JGW2"/>
<organism evidence="7 8">
    <name type="scientific">Batillaria attramentaria</name>
    <dbReference type="NCBI Taxonomy" id="370345"/>
    <lineage>
        <taxon>Eukaryota</taxon>
        <taxon>Metazoa</taxon>
        <taxon>Spiralia</taxon>
        <taxon>Lophotrochozoa</taxon>
        <taxon>Mollusca</taxon>
        <taxon>Gastropoda</taxon>
        <taxon>Caenogastropoda</taxon>
        <taxon>Sorbeoconcha</taxon>
        <taxon>Cerithioidea</taxon>
        <taxon>Batillariidae</taxon>
        <taxon>Batillaria</taxon>
    </lineage>
</organism>
<evidence type="ECO:0000256" key="1">
    <source>
        <dbReference type="ARBA" id="ARBA00022723"/>
    </source>
</evidence>
<dbReference type="InterPro" id="IPR041645">
    <property type="entry name" value="ADAMTS_CR_2"/>
</dbReference>
<sequence length="102" mass="11065">MRGQHDQVGNSCTDMFYTMRQVFAVPQFASQAGNPFTFSTCTPNEIRNFLTDMCYDMRCRPPGATTCTGTLAFDGTTCGNGKWCQDGLCVSSAQAPNTPTGQ</sequence>